<dbReference type="InterPro" id="IPR050200">
    <property type="entry name" value="Nuclear_hormone_rcpt_NR3"/>
</dbReference>
<keyword evidence="12 15" id="KW-0675">Receptor</keyword>
<evidence type="ECO:0000256" key="13">
    <source>
        <dbReference type="ARBA" id="ARBA00023242"/>
    </source>
</evidence>
<dbReference type="GO" id="GO:1990794">
    <property type="term" value="C:basolateral part of cell"/>
    <property type="evidence" value="ECO:0007669"/>
    <property type="project" value="UniProtKB-ARBA"/>
</dbReference>
<dbReference type="CTD" id="5241"/>
<evidence type="ECO:0000256" key="15">
    <source>
        <dbReference type="RuleBase" id="RU004334"/>
    </source>
</evidence>
<organism evidence="18 19">
    <name type="scientific">Clupea harengus</name>
    <name type="common">Atlantic herring</name>
    <dbReference type="NCBI Taxonomy" id="7950"/>
    <lineage>
        <taxon>Eukaryota</taxon>
        <taxon>Metazoa</taxon>
        <taxon>Chordata</taxon>
        <taxon>Craniata</taxon>
        <taxon>Vertebrata</taxon>
        <taxon>Euteleostomi</taxon>
        <taxon>Actinopterygii</taxon>
        <taxon>Neopterygii</taxon>
        <taxon>Teleostei</taxon>
        <taxon>Clupei</taxon>
        <taxon>Clupeiformes</taxon>
        <taxon>Clupeoidei</taxon>
        <taxon>Clupeidae</taxon>
        <taxon>Clupea</taxon>
    </lineage>
</organism>
<evidence type="ECO:0000259" key="17">
    <source>
        <dbReference type="PROSITE" id="PS51843"/>
    </source>
</evidence>
<dbReference type="PANTHER" id="PTHR48092">
    <property type="entry name" value="KNIRPS-RELATED PROTEIN-RELATED"/>
    <property type="match status" value="1"/>
</dbReference>
<dbReference type="GO" id="GO:1990239">
    <property type="term" value="F:steroid hormone binding"/>
    <property type="evidence" value="ECO:0007669"/>
    <property type="project" value="UniProtKB-ARBA"/>
</dbReference>
<dbReference type="Pfam" id="PF00104">
    <property type="entry name" value="Hormone_recep"/>
    <property type="match status" value="1"/>
</dbReference>
<evidence type="ECO:0000256" key="8">
    <source>
        <dbReference type="ARBA" id="ARBA00023015"/>
    </source>
</evidence>
<dbReference type="GO" id="GO:0051414">
    <property type="term" value="P:response to cortisol"/>
    <property type="evidence" value="ECO:0007669"/>
    <property type="project" value="UniProtKB-ARBA"/>
</dbReference>
<evidence type="ECO:0000256" key="14">
    <source>
        <dbReference type="ARBA" id="ARBA00031166"/>
    </source>
</evidence>
<feature type="domain" description="Nuclear receptor" evidence="16">
    <location>
        <begin position="306"/>
        <end position="381"/>
    </location>
</feature>
<evidence type="ECO:0000256" key="4">
    <source>
        <dbReference type="ARBA" id="ARBA00022665"/>
    </source>
</evidence>
<comment type="similarity">
    <text evidence="15">Belongs to the nuclear hormone receptor family.</text>
</comment>
<evidence type="ECO:0000256" key="1">
    <source>
        <dbReference type="ARBA" id="ARBA00004123"/>
    </source>
</evidence>
<dbReference type="GO" id="GO:0031963">
    <property type="term" value="F:nuclear cortisol receptor activity"/>
    <property type="evidence" value="ECO:0007669"/>
    <property type="project" value="UniProtKB-ARBA"/>
</dbReference>
<evidence type="ECO:0000256" key="3">
    <source>
        <dbReference type="ARBA" id="ARBA00022553"/>
    </source>
</evidence>
<evidence type="ECO:0000256" key="7">
    <source>
        <dbReference type="ARBA" id="ARBA00022833"/>
    </source>
</evidence>
<dbReference type="Pfam" id="PF00105">
    <property type="entry name" value="zf-C4"/>
    <property type="match status" value="1"/>
</dbReference>
<dbReference type="PRINTS" id="PR00047">
    <property type="entry name" value="STROIDFINGER"/>
</dbReference>
<evidence type="ECO:0000256" key="11">
    <source>
        <dbReference type="ARBA" id="ARBA00023163"/>
    </source>
</evidence>
<dbReference type="InterPro" id="IPR001723">
    <property type="entry name" value="Nuclear_hrmn_rcpt"/>
</dbReference>
<dbReference type="SMART" id="SM00430">
    <property type="entry name" value="HOLI"/>
    <property type="match status" value="1"/>
</dbReference>
<proteinExistence type="inferred from homology"/>
<keyword evidence="4" id="KW-0754">Steroid-binding</keyword>
<reference evidence="19" key="1">
    <citation type="submission" date="2025-08" db="UniProtKB">
        <authorList>
            <consortium name="RefSeq"/>
        </authorList>
    </citation>
    <scope>IDENTIFICATION</scope>
</reference>
<dbReference type="AlphaFoldDB" id="A0A6P3W0R3"/>
<dbReference type="OrthoDB" id="8580220at2759"/>
<dbReference type="Gene3D" id="3.30.50.10">
    <property type="entry name" value="Erythroid Transcription Factor GATA-1, subunit A"/>
    <property type="match status" value="1"/>
</dbReference>
<dbReference type="SUPFAM" id="SSF48508">
    <property type="entry name" value="Nuclear receptor ligand-binding domain"/>
    <property type="match status" value="1"/>
</dbReference>
<evidence type="ECO:0000256" key="10">
    <source>
        <dbReference type="ARBA" id="ARBA00023125"/>
    </source>
</evidence>
<keyword evidence="8 15" id="KW-0805">Transcription regulation</keyword>
<dbReference type="InterPro" id="IPR000536">
    <property type="entry name" value="Nucl_hrmn_rcpt_lig-bd"/>
</dbReference>
<sequence>MESMKSTVADSCDTGKRVNDFIEKYTDVGGDNATDRKELETTVCIFTGLGRFENVTTLCTEPELITDNTVLKDSTATDKMFSNKRYNDRPDDYIKSEHSPWIPSKVFQKHSVSPESSQSSSASIASQGEMCKFIKDEKEPSLIMDPRGSDFDMTSNVSSMNSCYNNVKKQQFDFMVDVPSFPNYSSGQQVVLSSSPTIFVDLNQSNARQPFSEIRSDSACVSGKGMQNYDVINTQPSQQHLFMCKNEMSRWPLQPSAADSQTWCQPSGMSEEQQHQAAYPSLDGINAGFLQRSSNTYNTFSGLPPQRVCIICGDEASGCHYGVVTCGSCKVFFKRAVEGHHNYLCAGRNDCIVDKIRRKNCPACRLRKCYQAGMMLGGRKLKRFGAMKAIGLSPSMMFQSPLALTGDGQAMTSLPCIPNLRELQLSPQILSVLDSIEPEVVYSGYDNSQPDMPNQLLNSLNRLCERQLLWIVRWSKSLPGFRSLHINDQMTLIQYSWMNLMVFSLGWRTFQNVSSEYLYFAPDLILSQERMRKSPIYELCLAMQVIPQEFANLQVTREEFLCMKALMLLNTVPLEGLKSQHQFDEMRQNYIRELTKAIHIKEKGLVASSQRFFHLTKLMDAMHEIVKKVNLYCLSTYIQADAMKVEFPEMMSEVIASQLPKVLAGMVRPLLFHK</sequence>
<comment type="subcellular location">
    <subcellularLocation>
        <location evidence="1 15">Nucleus</location>
    </subcellularLocation>
</comment>
<keyword evidence="11 15" id="KW-0804">Transcription</keyword>
<evidence type="ECO:0000256" key="12">
    <source>
        <dbReference type="ARBA" id="ARBA00023170"/>
    </source>
</evidence>
<keyword evidence="18" id="KW-1185">Reference proteome</keyword>
<dbReference type="PRINTS" id="PR00398">
    <property type="entry name" value="STRDHORMONER"/>
</dbReference>
<dbReference type="PROSITE" id="PS51030">
    <property type="entry name" value="NUCLEAR_REC_DBD_2"/>
    <property type="match status" value="1"/>
</dbReference>
<keyword evidence="3" id="KW-0597">Phosphoprotein</keyword>
<dbReference type="KEGG" id="char:105903239"/>
<dbReference type="CDD" id="cd07172">
    <property type="entry name" value="NR_DBD_GR_PR"/>
    <property type="match status" value="1"/>
</dbReference>
<dbReference type="FunFam" id="1.10.565.10:FF:000004">
    <property type="entry name" value="Androgen receptor variant"/>
    <property type="match status" value="1"/>
</dbReference>
<keyword evidence="10 15" id="KW-0238">DNA-binding</keyword>
<dbReference type="InterPro" id="IPR035500">
    <property type="entry name" value="NHR-like_dom_sf"/>
</dbReference>
<gene>
    <name evidence="19" type="primary">pgr</name>
</gene>
<dbReference type="GO" id="GO:0008270">
    <property type="term" value="F:zinc ion binding"/>
    <property type="evidence" value="ECO:0007669"/>
    <property type="project" value="UniProtKB-KW"/>
</dbReference>
<dbReference type="GeneID" id="105903239"/>
<evidence type="ECO:0000259" key="16">
    <source>
        <dbReference type="PROSITE" id="PS51030"/>
    </source>
</evidence>
<dbReference type="Gene3D" id="1.10.565.10">
    <property type="entry name" value="Retinoid X Receptor"/>
    <property type="match status" value="1"/>
</dbReference>
<dbReference type="FunFam" id="3.30.50.10:FF:000027">
    <property type="entry name" value="Progesterone receptor"/>
    <property type="match status" value="1"/>
</dbReference>
<dbReference type="GO" id="GO:0001046">
    <property type="term" value="F:core promoter sequence-specific DNA binding"/>
    <property type="evidence" value="ECO:0007669"/>
    <property type="project" value="UniProtKB-ARBA"/>
</dbReference>
<evidence type="ECO:0000256" key="2">
    <source>
        <dbReference type="ARBA" id="ARBA00013488"/>
    </source>
</evidence>
<dbReference type="RefSeq" id="XP_012686407.2">
    <property type="nucleotide sequence ID" value="XM_012830953.3"/>
</dbReference>
<evidence type="ECO:0000313" key="19">
    <source>
        <dbReference type="RefSeq" id="XP_012686407.2"/>
    </source>
</evidence>
<dbReference type="GO" id="GO:0005634">
    <property type="term" value="C:nucleus"/>
    <property type="evidence" value="ECO:0007669"/>
    <property type="project" value="UniProtKB-SubCell"/>
</dbReference>
<dbReference type="GO" id="GO:0010628">
    <property type="term" value="P:positive regulation of gene expression"/>
    <property type="evidence" value="ECO:0007669"/>
    <property type="project" value="UniProtKB-ARBA"/>
</dbReference>
<dbReference type="SMART" id="SM00399">
    <property type="entry name" value="ZnF_C4"/>
    <property type="match status" value="1"/>
</dbReference>
<evidence type="ECO:0000313" key="18">
    <source>
        <dbReference type="Proteomes" id="UP000515152"/>
    </source>
</evidence>
<dbReference type="InterPro" id="IPR001628">
    <property type="entry name" value="Znf_hrmn_rcpt"/>
</dbReference>
<dbReference type="PROSITE" id="PS00031">
    <property type="entry name" value="NUCLEAR_REC_DBD_1"/>
    <property type="match status" value="1"/>
</dbReference>
<name>A0A6P3W0R3_CLUHA</name>
<dbReference type="PROSITE" id="PS51843">
    <property type="entry name" value="NR_LBD"/>
    <property type="match status" value="1"/>
</dbReference>
<keyword evidence="13 15" id="KW-0539">Nucleus</keyword>
<dbReference type="Proteomes" id="UP000515152">
    <property type="component" value="Chromosome 9"/>
</dbReference>
<dbReference type="SUPFAM" id="SSF57716">
    <property type="entry name" value="Glucocorticoid receptor-like (DNA-binding domain)"/>
    <property type="match status" value="1"/>
</dbReference>
<evidence type="ECO:0000256" key="6">
    <source>
        <dbReference type="ARBA" id="ARBA00022771"/>
    </source>
</evidence>
<feature type="domain" description="NR LBD" evidence="17">
    <location>
        <begin position="421"/>
        <end position="655"/>
    </location>
</feature>
<accession>A0A6P3W0R3</accession>
<dbReference type="InterPro" id="IPR013088">
    <property type="entry name" value="Znf_NHR/GATA"/>
</dbReference>
<evidence type="ECO:0000256" key="5">
    <source>
        <dbReference type="ARBA" id="ARBA00022723"/>
    </source>
</evidence>
<keyword evidence="6 15" id="KW-0863">Zinc-finger</keyword>
<evidence type="ECO:0000256" key="9">
    <source>
        <dbReference type="ARBA" id="ARBA00023121"/>
    </source>
</evidence>
<keyword evidence="7 15" id="KW-0862">Zinc</keyword>
<protein>
    <recommendedName>
        <fullName evidence="2">Progesterone receptor</fullName>
    </recommendedName>
    <alternativeName>
        <fullName evidence="14">Nuclear receptor subfamily 3 group C member 3</fullName>
    </alternativeName>
</protein>
<keyword evidence="5 15" id="KW-0479">Metal-binding</keyword>
<keyword evidence="9" id="KW-0446">Lipid-binding</keyword>